<evidence type="ECO:0000313" key="1">
    <source>
        <dbReference type="EMBL" id="KAJ2889405.1"/>
    </source>
</evidence>
<proteinExistence type="predicted"/>
<name>A0ACC1LYN3_9FUNG</name>
<protein>
    <submittedName>
        <fullName evidence="1">Uncharacterized protein</fullName>
    </submittedName>
</protein>
<evidence type="ECO:0000313" key="2">
    <source>
        <dbReference type="Proteomes" id="UP001139981"/>
    </source>
</evidence>
<reference evidence="1" key="1">
    <citation type="submission" date="2022-07" db="EMBL/GenBank/DDBJ databases">
        <title>Phylogenomic reconstructions and comparative analyses of Kickxellomycotina fungi.</title>
        <authorList>
            <person name="Reynolds N.K."/>
            <person name="Stajich J.E."/>
            <person name="Barry K."/>
            <person name="Grigoriev I.V."/>
            <person name="Crous P."/>
            <person name="Smith M.E."/>
        </authorList>
    </citation>
    <scope>NUCLEOTIDE SEQUENCE</scope>
    <source>
        <strain evidence="1">CBS 190363</strain>
    </source>
</reference>
<accession>A0ACC1LYN3</accession>
<sequence length="194" mass="22605">MNVNFDFLVDRNYLGVDQSNLFPYQLSFVCPFDGMDPRFSFQPQPDLYTPTYFHDHRWWRHPSDEGYNYYQFRLMRILREGYSKGHIAVDPKDLKAEGSGTAKNTAGQNIRRCIIRDNIYDLTDYISHQGAPYLVSTTENSTNSVATRKFLDDAVFDMFDQNPGKDITGMWDSYFANNPSNKARHTQCLRGAFY</sequence>
<dbReference type="EMBL" id="JANBVB010001852">
    <property type="protein sequence ID" value="KAJ2889405.1"/>
    <property type="molecule type" value="Genomic_DNA"/>
</dbReference>
<organism evidence="1 2">
    <name type="scientific">Coemansia aciculifera</name>
    <dbReference type="NCBI Taxonomy" id="417176"/>
    <lineage>
        <taxon>Eukaryota</taxon>
        <taxon>Fungi</taxon>
        <taxon>Fungi incertae sedis</taxon>
        <taxon>Zoopagomycota</taxon>
        <taxon>Kickxellomycotina</taxon>
        <taxon>Kickxellomycetes</taxon>
        <taxon>Kickxellales</taxon>
        <taxon>Kickxellaceae</taxon>
        <taxon>Coemansia</taxon>
    </lineage>
</organism>
<gene>
    <name evidence="1" type="ORF">IWW38_004732</name>
</gene>
<comment type="caution">
    <text evidence="1">The sequence shown here is derived from an EMBL/GenBank/DDBJ whole genome shotgun (WGS) entry which is preliminary data.</text>
</comment>
<feature type="non-terminal residue" evidence="1">
    <location>
        <position position="194"/>
    </location>
</feature>
<keyword evidence="2" id="KW-1185">Reference proteome</keyword>
<dbReference type="Proteomes" id="UP001139981">
    <property type="component" value="Unassembled WGS sequence"/>
</dbReference>